<dbReference type="PANTHER" id="PTHR10896">
    <property type="entry name" value="GALACTOSYLGALACTOSYLXYLOSYLPROTEIN 3-BETA-GLUCURONOSYLTRANSFERASE BETA-1,3-GLUCURONYLTRANSFERASE"/>
    <property type="match status" value="1"/>
</dbReference>
<dbReference type="Proteomes" id="UP000186922">
    <property type="component" value="Unassembled WGS sequence"/>
</dbReference>
<keyword evidence="6 14" id="KW-0479">Metal-binding</keyword>
<evidence type="ECO:0000256" key="3">
    <source>
        <dbReference type="ARBA" id="ARBA00012641"/>
    </source>
</evidence>
<evidence type="ECO:0000256" key="8">
    <source>
        <dbReference type="ARBA" id="ARBA00022989"/>
    </source>
</evidence>
<evidence type="ECO:0000256" key="6">
    <source>
        <dbReference type="ARBA" id="ARBA00022723"/>
    </source>
</evidence>
<dbReference type="GO" id="GO:0046872">
    <property type="term" value="F:metal ion binding"/>
    <property type="evidence" value="ECO:0007669"/>
    <property type="project" value="UniProtKB-KW"/>
</dbReference>
<reference evidence="18 19" key="1">
    <citation type="journal article" date="2016" name="Nat. Commun.">
        <title>Extremotolerant tardigrade genome and improved radiotolerance of human cultured cells by tardigrade-unique protein.</title>
        <authorList>
            <person name="Hashimoto T."/>
            <person name="Horikawa D.D."/>
            <person name="Saito Y."/>
            <person name="Kuwahara H."/>
            <person name="Kozuka-Hata H."/>
            <person name="Shin-I T."/>
            <person name="Minakuchi Y."/>
            <person name="Ohishi K."/>
            <person name="Motoyama A."/>
            <person name="Aizu T."/>
            <person name="Enomoto A."/>
            <person name="Kondo K."/>
            <person name="Tanaka S."/>
            <person name="Hara Y."/>
            <person name="Koshikawa S."/>
            <person name="Sagara H."/>
            <person name="Miura T."/>
            <person name="Yokobori S."/>
            <person name="Miyagawa K."/>
            <person name="Suzuki Y."/>
            <person name="Kubo T."/>
            <person name="Oyama M."/>
            <person name="Kohara Y."/>
            <person name="Fujiyama A."/>
            <person name="Arakawa K."/>
            <person name="Katayama T."/>
            <person name="Toyoda A."/>
            <person name="Kunieda T."/>
        </authorList>
    </citation>
    <scope>NUCLEOTIDE SEQUENCE [LARGE SCALE GENOMIC DNA]</scope>
    <source>
        <strain evidence="18 19">YOKOZUNA-1</strain>
    </source>
</reference>
<evidence type="ECO:0000256" key="9">
    <source>
        <dbReference type="ARBA" id="ARBA00023136"/>
    </source>
</evidence>
<evidence type="ECO:0000256" key="2">
    <source>
        <dbReference type="ARBA" id="ARBA00007706"/>
    </source>
</evidence>
<dbReference type="EC" id="2.4.1.135" evidence="3 17"/>
<dbReference type="Gene3D" id="3.90.550.10">
    <property type="entry name" value="Spore Coat Polysaccharide Biosynthesis Protein SpsA, Chain A"/>
    <property type="match status" value="1"/>
</dbReference>
<evidence type="ECO:0000256" key="15">
    <source>
        <dbReference type="PIRSR" id="PIRSR605027-4"/>
    </source>
</evidence>
<comment type="subcellular location">
    <subcellularLocation>
        <location evidence="17">Golgi apparatus membrane</location>
        <topology evidence="17">Single-pass type II membrane protein</topology>
    </subcellularLocation>
    <subcellularLocation>
        <location evidence="1">Membrane</location>
        <topology evidence="1">Single-pass type II membrane protein</topology>
    </subcellularLocation>
</comment>
<keyword evidence="10 16" id="KW-0325">Glycoprotein</keyword>
<protein>
    <recommendedName>
        <fullName evidence="3 17">Galactosylgalactosylxylosylprotein 3-beta-glucuronosyltransferase</fullName>
        <ecNumber evidence="3 17">2.4.1.135</ecNumber>
    </recommendedName>
</protein>
<feature type="site" description="Interaction with galactose moiety of substrate glycoprotein" evidence="15">
    <location>
        <position position="185"/>
    </location>
</feature>
<dbReference type="GO" id="GO:0015018">
    <property type="term" value="F:galactosylgalactosylxylosylprotein 3-beta-glucuronosyltransferase activity"/>
    <property type="evidence" value="ECO:0007669"/>
    <property type="project" value="UniProtKB-UniRule"/>
</dbReference>
<dbReference type="GO" id="GO:0005975">
    <property type="term" value="P:carbohydrate metabolic process"/>
    <property type="evidence" value="ECO:0007669"/>
    <property type="project" value="TreeGrafter"/>
</dbReference>
<evidence type="ECO:0000256" key="11">
    <source>
        <dbReference type="ARBA" id="ARBA00023211"/>
    </source>
</evidence>
<proteinExistence type="inferred from homology"/>
<keyword evidence="9" id="KW-0472">Membrane</keyword>
<evidence type="ECO:0000256" key="14">
    <source>
        <dbReference type="PIRSR" id="PIRSR605027-3"/>
    </source>
</evidence>
<comment type="cofactor">
    <cofactor evidence="14 17">
        <name>Mn(2+)</name>
        <dbReference type="ChEBI" id="CHEBI:29035"/>
    </cofactor>
</comment>
<keyword evidence="11 14" id="KW-0464">Manganese</keyword>
<evidence type="ECO:0000256" key="4">
    <source>
        <dbReference type="ARBA" id="ARBA00022679"/>
    </source>
</evidence>
<dbReference type="SUPFAM" id="SSF53448">
    <property type="entry name" value="Nucleotide-diphospho-sugar transferases"/>
    <property type="match status" value="1"/>
</dbReference>
<dbReference type="UniPathway" id="UPA00378"/>
<comment type="pathway">
    <text evidence="17">Protein modification; protein glycosylation.</text>
</comment>
<evidence type="ECO:0000256" key="13">
    <source>
        <dbReference type="PIRSR" id="PIRSR605027-1"/>
    </source>
</evidence>
<keyword evidence="5" id="KW-0812">Transmembrane</keyword>
<keyword evidence="8" id="KW-1133">Transmembrane helix</keyword>
<feature type="binding site" evidence="14">
    <location>
        <position position="154"/>
    </location>
    <ligand>
        <name>Mn(2+)</name>
        <dbReference type="ChEBI" id="CHEBI:29035"/>
    </ligand>
</feature>
<evidence type="ECO:0000256" key="1">
    <source>
        <dbReference type="ARBA" id="ARBA00004606"/>
    </source>
</evidence>
<evidence type="ECO:0000313" key="19">
    <source>
        <dbReference type="Proteomes" id="UP000186922"/>
    </source>
</evidence>
<dbReference type="FunFam" id="3.90.550.10:FF:000044">
    <property type="entry name" value="Galactosylgalactosylxylosylprotein 3-beta-glucuronosyltransferase"/>
    <property type="match status" value="1"/>
</dbReference>
<feature type="active site" description="Proton donor/acceptor" evidence="13">
    <location>
        <position position="239"/>
    </location>
</feature>
<evidence type="ECO:0000256" key="17">
    <source>
        <dbReference type="RuleBase" id="RU363127"/>
    </source>
</evidence>
<dbReference type="PANTHER" id="PTHR10896:SF65">
    <property type="entry name" value="GALACTOSYLGALACTOSYLXYLOSYLPROTEIN 3-BETA-GLUCURONOSYLTRANSFERASE 3"/>
    <property type="match status" value="1"/>
</dbReference>
<comment type="caution">
    <text evidence="18">The sequence shown here is derived from an EMBL/GenBank/DDBJ whole genome shotgun (WGS) entry which is preliminary data.</text>
</comment>
<dbReference type="STRING" id="947166.A0A1D1UX92"/>
<accession>A0A1D1UX92</accession>
<evidence type="ECO:0000256" key="5">
    <source>
        <dbReference type="ARBA" id="ARBA00022692"/>
    </source>
</evidence>
<keyword evidence="7 17" id="KW-0735">Signal-anchor</keyword>
<comment type="catalytic activity">
    <reaction evidence="12 17">
        <text>3-O-(beta-D-galactosyl-(1-&gt;3)-beta-D-galactosyl-(1-&gt;4)-beta-D-xylosyl)-L-seryl-[protein] + UDP-alpha-D-glucuronate = 3-O-(beta-D-GlcA-(1-&gt;3)-beta-D-Gal-(1-&gt;3)-beta-D-Gal-(1-&gt;4)-beta-D-Xyl)-L-seryl-[protein] + UDP + H(+)</text>
        <dbReference type="Rhea" id="RHEA:24168"/>
        <dbReference type="Rhea" id="RHEA-COMP:12571"/>
        <dbReference type="Rhea" id="RHEA-COMP:12573"/>
        <dbReference type="ChEBI" id="CHEBI:15378"/>
        <dbReference type="ChEBI" id="CHEBI:58052"/>
        <dbReference type="ChEBI" id="CHEBI:58223"/>
        <dbReference type="ChEBI" id="CHEBI:132090"/>
        <dbReference type="ChEBI" id="CHEBI:132093"/>
        <dbReference type="EC" id="2.4.1.135"/>
    </reaction>
</comment>
<dbReference type="GO" id="GO:0000139">
    <property type="term" value="C:Golgi membrane"/>
    <property type="evidence" value="ECO:0007669"/>
    <property type="project" value="UniProtKB-SubCell"/>
</dbReference>
<feature type="glycosylation site" description="N-linked (GlcNAc...) asparagine" evidence="16">
    <location>
        <position position="259"/>
    </location>
</feature>
<dbReference type="InterPro" id="IPR005027">
    <property type="entry name" value="Glyco_trans_43"/>
</dbReference>
<evidence type="ECO:0000256" key="16">
    <source>
        <dbReference type="PIRSR" id="PIRSR605027-6"/>
    </source>
</evidence>
<keyword evidence="19" id="KW-1185">Reference proteome</keyword>
<dbReference type="OrthoDB" id="675023at2759"/>
<organism evidence="18 19">
    <name type="scientific">Ramazzottius varieornatus</name>
    <name type="common">Water bear</name>
    <name type="synonym">Tardigrade</name>
    <dbReference type="NCBI Taxonomy" id="947166"/>
    <lineage>
        <taxon>Eukaryota</taxon>
        <taxon>Metazoa</taxon>
        <taxon>Ecdysozoa</taxon>
        <taxon>Tardigrada</taxon>
        <taxon>Eutardigrada</taxon>
        <taxon>Parachela</taxon>
        <taxon>Hypsibioidea</taxon>
        <taxon>Ramazzottiidae</taxon>
        <taxon>Ramazzottius</taxon>
    </lineage>
</organism>
<dbReference type="CDD" id="cd00218">
    <property type="entry name" value="GlcAT-I"/>
    <property type="match status" value="1"/>
</dbReference>
<keyword evidence="17" id="KW-0333">Golgi apparatus</keyword>
<gene>
    <name evidence="18" type="primary">RvY_03152</name>
    <name evidence="18" type="synonym">RvY_03152.2</name>
    <name evidence="18" type="ORF">RvY_03152-2</name>
</gene>
<dbReference type="AlphaFoldDB" id="A0A1D1UX92"/>
<dbReference type="EMBL" id="BDGG01000001">
    <property type="protein sequence ID" value="GAU90778.1"/>
    <property type="molecule type" value="Genomic_DNA"/>
</dbReference>
<evidence type="ECO:0000256" key="10">
    <source>
        <dbReference type="ARBA" id="ARBA00023180"/>
    </source>
</evidence>
<dbReference type="Pfam" id="PF03360">
    <property type="entry name" value="Glyco_transf_43"/>
    <property type="match status" value="1"/>
</dbReference>
<evidence type="ECO:0000256" key="12">
    <source>
        <dbReference type="ARBA" id="ARBA00047979"/>
    </source>
</evidence>
<comment type="similarity">
    <text evidence="2 17">Belongs to the glycosyltransferase 43 family.</text>
</comment>
<evidence type="ECO:0000256" key="7">
    <source>
        <dbReference type="ARBA" id="ARBA00022968"/>
    </source>
</evidence>
<name>A0A1D1UX92_RAMVA</name>
<keyword evidence="4 17" id="KW-0808">Transferase</keyword>
<dbReference type="InterPro" id="IPR029044">
    <property type="entry name" value="Nucleotide-diphossugar_trans"/>
</dbReference>
<evidence type="ECO:0000313" key="18">
    <source>
        <dbReference type="EMBL" id="GAU90778.1"/>
    </source>
</evidence>
<dbReference type="GO" id="GO:0050650">
    <property type="term" value="P:chondroitin sulfate proteoglycan biosynthetic process"/>
    <property type="evidence" value="ECO:0007669"/>
    <property type="project" value="TreeGrafter"/>
</dbReference>
<sequence length="294" mass="33476">MVGLARKSRMAQVVSLTFAVIFLLIVVYGAATAWHASRIPPIYIITPTYARPNQKVDLTTRLSHALQLARGIHWIVVEDSDHKTTLVANLLSRTSLPYTHLHIPTPDHMKRQPHEEFGAKPRGVLQRNEGLRWLREELLSRNNRDGFLYFADDDNGYDLELFDEIRTIKNAGVWPVAFAGGVMVEKPLLKNGKVVGWDVAFEPKREFAVDMAGFAVSVKLLMDRPEARFDFDQPPGHQETYFLKSLGLKKRNMEPKAKNCTQVLVWHTKTKEPILILEKILNQIGKQTDKGMEV</sequence>